<dbReference type="Proteomes" id="UP000249467">
    <property type="component" value="Unassembled WGS sequence"/>
</dbReference>
<dbReference type="Pfam" id="PF25917">
    <property type="entry name" value="BSH_RND"/>
    <property type="match status" value="1"/>
</dbReference>
<dbReference type="Pfam" id="PF25954">
    <property type="entry name" value="Beta-barrel_RND_2"/>
    <property type="match status" value="1"/>
</dbReference>
<dbReference type="Gene3D" id="2.40.50.100">
    <property type="match status" value="1"/>
</dbReference>
<organism evidence="12 13">
    <name type="scientific">Pseudanabaena frigida</name>
    <dbReference type="NCBI Taxonomy" id="945775"/>
    <lineage>
        <taxon>Bacteria</taxon>
        <taxon>Bacillati</taxon>
        <taxon>Cyanobacteriota</taxon>
        <taxon>Cyanophyceae</taxon>
        <taxon>Pseudanabaenales</taxon>
        <taxon>Pseudanabaenaceae</taxon>
        <taxon>Pseudanabaena</taxon>
    </lineage>
</organism>
<dbReference type="GO" id="GO:0019898">
    <property type="term" value="C:extrinsic component of membrane"/>
    <property type="evidence" value="ECO:0007669"/>
    <property type="project" value="InterPro"/>
</dbReference>
<gene>
    <name evidence="12" type="ORF">DCF19_23245</name>
</gene>
<comment type="similarity">
    <text evidence="2">Belongs to the membrane fusion protein (MFP) (TC 8.A.1) family.</text>
</comment>
<keyword evidence="6" id="KW-0175">Coiled coil</keyword>
<accession>A0A2W4XWM7</accession>
<reference evidence="12 13" key="2">
    <citation type="submission" date="2018-06" db="EMBL/GenBank/DDBJ databases">
        <title>Metagenomic assembly of (sub)arctic Cyanobacteria and their associated microbiome from non-axenic cultures.</title>
        <authorList>
            <person name="Baurain D."/>
        </authorList>
    </citation>
    <scope>NUCLEOTIDE SEQUENCE [LARGE SCALE GENOMIC DNA]</scope>
    <source>
        <strain evidence="12">ULC066bin1</strain>
    </source>
</reference>
<dbReference type="Pfam" id="PF25876">
    <property type="entry name" value="HH_MFP_RND"/>
    <property type="match status" value="1"/>
</dbReference>
<evidence type="ECO:0000259" key="9">
    <source>
        <dbReference type="Pfam" id="PF25876"/>
    </source>
</evidence>
<dbReference type="GO" id="GO:1990195">
    <property type="term" value="C:macrolide transmembrane transporter complex"/>
    <property type="evidence" value="ECO:0007669"/>
    <property type="project" value="InterPro"/>
</dbReference>
<dbReference type="SUPFAM" id="SSF111369">
    <property type="entry name" value="HlyD-like secretion proteins"/>
    <property type="match status" value="3"/>
</dbReference>
<evidence type="ECO:0000256" key="3">
    <source>
        <dbReference type="ARBA" id="ARBA00022692"/>
    </source>
</evidence>
<evidence type="ECO:0000256" key="7">
    <source>
        <dbReference type="SAM" id="MobiDB-lite"/>
    </source>
</evidence>
<evidence type="ECO:0000256" key="1">
    <source>
        <dbReference type="ARBA" id="ARBA00004167"/>
    </source>
</evidence>
<dbReference type="InterPro" id="IPR058625">
    <property type="entry name" value="MdtA-like_BSH"/>
</dbReference>
<dbReference type="GO" id="GO:1990961">
    <property type="term" value="P:xenobiotic detoxification by transmembrane export across the plasma membrane"/>
    <property type="evidence" value="ECO:0007669"/>
    <property type="project" value="InterPro"/>
</dbReference>
<evidence type="ECO:0000313" key="13">
    <source>
        <dbReference type="Proteomes" id="UP000249467"/>
    </source>
</evidence>
<evidence type="ECO:0000256" key="6">
    <source>
        <dbReference type="SAM" id="Coils"/>
    </source>
</evidence>
<comment type="subcellular location">
    <subcellularLocation>
        <location evidence="1">Membrane</location>
        <topology evidence="1">Single-pass membrane protein</topology>
    </subcellularLocation>
</comment>
<dbReference type="Gene3D" id="6.10.140.1990">
    <property type="match status" value="1"/>
</dbReference>
<dbReference type="PANTHER" id="PTHR30386:SF26">
    <property type="entry name" value="TRANSPORT PROTEIN COMB"/>
    <property type="match status" value="1"/>
</dbReference>
<evidence type="ECO:0000256" key="4">
    <source>
        <dbReference type="ARBA" id="ARBA00022989"/>
    </source>
</evidence>
<evidence type="ECO:0000256" key="8">
    <source>
        <dbReference type="SAM" id="Phobius"/>
    </source>
</evidence>
<feature type="coiled-coil region" evidence="6">
    <location>
        <begin position="203"/>
        <end position="320"/>
    </location>
</feature>
<sequence>MEHSDLSTDTLESTETKSEELLHPTPEAQPEEVESPPIEEIEPSPPVKLSTHPYRKVVLFGILAIGAIAIGIFGYRWWQYADTHQETDNAYVTSDSYPINARIAGTVVEVTVDDNQQVTKGGLLVKLDPRDYEMALEQVKTALEVAKQQAKVAQASIDVAATNGLGKIQEAQGNVDANDFNIFAVQASVSEAQAGVPSVQAQLAQVRANLVKVEQDYRRYEMLWQEGATSRQQFDIAKASYESTLAQYNSLQEQVIQAKARLQQAQRNLNSAEAKLVSTKGTFQQAEATNQQTEVNRRQYQSALAAIAQAEVQVKNAKLQLSYTAIVAPEAGRVGNKNVQIGQRVQAGQTLMSVVKLNPWIIANFKETQLQKMEPGQTVEIKIDAFPNHIFQGKVDSLSPGSGAKFALLPPDNATGNFTKIVQRVPVKVVFDADSIKGYESRIVPGMSVITTVETK</sequence>
<keyword evidence="3 8" id="KW-0812">Transmembrane</keyword>
<comment type="caution">
    <text evidence="12">The sequence shown here is derived from an EMBL/GenBank/DDBJ whole genome shotgun (WGS) entry which is preliminary data.</text>
</comment>
<evidence type="ECO:0000259" key="10">
    <source>
        <dbReference type="Pfam" id="PF25917"/>
    </source>
</evidence>
<feature type="domain" description="Multidrug resistance protein MdtA-like alpha-helical hairpin" evidence="9">
    <location>
        <begin position="198"/>
        <end position="270"/>
    </location>
</feature>
<evidence type="ECO:0000256" key="5">
    <source>
        <dbReference type="ARBA" id="ARBA00023136"/>
    </source>
</evidence>
<reference evidence="12 13" key="1">
    <citation type="submission" date="2018-04" db="EMBL/GenBank/DDBJ databases">
        <authorList>
            <person name="Go L.Y."/>
            <person name="Mitchell J.A."/>
        </authorList>
    </citation>
    <scope>NUCLEOTIDE SEQUENCE [LARGE SCALE GENOMIC DNA]</scope>
    <source>
        <strain evidence="12">ULC066bin1</strain>
    </source>
</reference>
<dbReference type="Gene3D" id="2.40.30.170">
    <property type="match status" value="1"/>
</dbReference>
<name>A0A2W4XWM7_9CYAN</name>
<proteinExistence type="inferred from homology"/>
<evidence type="ECO:0000259" key="11">
    <source>
        <dbReference type="Pfam" id="PF25954"/>
    </source>
</evidence>
<evidence type="ECO:0000313" key="12">
    <source>
        <dbReference type="EMBL" id="PZO35708.1"/>
    </source>
</evidence>
<feature type="region of interest" description="Disordered" evidence="7">
    <location>
        <begin position="1"/>
        <end position="47"/>
    </location>
</feature>
<dbReference type="EMBL" id="QBML01000052">
    <property type="protein sequence ID" value="PZO35708.1"/>
    <property type="molecule type" value="Genomic_DNA"/>
</dbReference>
<dbReference type="InterPro" id="IPR030190">
    <property type="entry name" value="MacA_alpha-hairpin_sf"/>
</dbReference>
<evidence type="ECO:0000256" key="2">
    <source>
        <dbReference type="ARBA" id="ARBA00009477"/>
    </source>
</evidence>
<feature type="domain" description="Multidrug resistance protein MdtA-like barrel-sandwich hybrid" evidence="10">
    <location>
        <begin position="99"/>
        <end position="355"/>
    </location>
</feature>
<dbReference type="InterPro" id="IPR050739">
    <property type="entry name" value="MFP"/>
</dbReference>
<dbReference type="PRINTS" id="PR01490">
    <property type="entry name" value="RTXTOXIND"/>
</dbReference>
<dbReference type="PANTHER" id="PTHR30386">
    <property type="entry name" value="MEMBRANE FUSION SUBUNIT OF EMRAB-TOLC MULTIDRUG EFFLUX PUMP"/>
    <property type="match status" value="1"/>
</dbReference>
<feature type="domain" description="CusB-like beta-barrel" evidence="11">
    <location>
        <begin position="360"/>
        <end position="401"/>
    </location>
</feature>
<dbReference type="AlphaFoldDB" id="A0A2W4XWM7"/>
<protein>
    <submittedName>
        <fullName evidence="12">Secretion protein HlyD</fullName>
    </submittedName>
</protein>
<feature type="transmembrane region" description="Helical" evidence="8">
    <location>
        <begin position="57"/>
        <end position="78"/>
    </location>
</feature>
<dbReference type="InterPro" id="IPR058624">
    <property type="entry name" value="MdtA-like_HH"/>
</dbReference>
<keyword evidence="4 8" id="KW-1133">Transmembrane helix</keyword>
<dbReference type="InterPro" id="IPR058792">
    <property type="entry name" value="Beta-barrel_RND_2"/>
</dbReference>
<keyword evidence="5 8" id="KW-0472">Membrane</keyword>
<feature type="compositionally biased region" description="Acidic residues" evidence="7">
    <location>
        <begin position="29"/>
        <end position="42"/>
    </location>
</feature>